<dbReference type="InterPro" id="IPR036425">
    <property type="entry name" value="MoaB/Mog-like_dom_sf"/>
</dbReference>
<protein>
    <submittedName>
        <fullName evidence="2">Molybdopterin binding motif, CinA N-terminal domain</fullName>
    </submittedName>
</protein>
<dbReference type="Proteomes" id="UP000031643">
    <property type="component" value="Chromosome"/>
</dbReference>
<dbReference type="InterPro" id="IPR050101">
    <property type="entry name" value="CinA"/>
</dbReference>
<dbReference type="RefSeq" id="WP_045366594.1">
    <property type="nucleotide sequence ID" value="NZ_AP014648.1"/>
</dbReference>
<dbReference type="EMBL" id="AP014648">
    <property type="protein sequence ID" value="BAQ17182.1"/>
    <property type="molecule type" value="Genomic_DNA"/>
</dbReference>
<dbReference type="STRING" id="1384459.GL4_1728"/>
<dbReference type="OrthoDB" id="9801454at2"/>
<dbReference type="PANTHER" id="PTHR13939:SF0">
    <property type="entry name" value="NMN AMIDOHYDROLASE-LIKE PROTEIN YFAY"/>
    <property type="match status" value="1"/>
</dbReference>
<dbReference type="SUPFAM" id="SSF53218">
    <property type="entry name" value="Molybdenum cofactor biosynthesis proteins"/>
    <property type="match status" value="1"/>
</dbReference>
<dbReference type="InterPro" id="IPR056596">
    <property type="entry name" value="FLAD1_M"/>
</dbReference>
<dbReference type="InterPro" id="IPR001453">
    <property type="entry name" value="MoaB/Mog_dom"/>
</dbReference>
<dbReference type="Gene3D" id="3.40.980.10">
    <property type="entry name" value="MoaB/Mog-like domain"/>
    <property type="match status" value="1"/>
</dbReference>
<dbReference type="KEGG" id="mcg:GL4_1728"/>
<dbReference type="SMART" id="SM00852">
    <property type="entry name" value="MoCF_biosynth"/>
    <property type="match status" value="1"/>
</dbReference>
<gene>
    <name evidence="2" type="ORF">GL4_1728</name>
</gene>
<evidence type="ECO:0000313" key="3">
    <source>
        <dbReference type="Proteomes" id="UP000031643"/>
    </source>
</evidence>
<accession>A0A0A8K3R7</accession>
<dbReference type="Pfam" id="PF24102">
    <property type="entry name" value="FLAD1_M"/>
    <property type="match status" value="1"/>
</dbReference>
<dbReference type="CDD" id="cd00885">
    <property type="entry name" value="cinA"/>
    <property type="match status" value="1"/>
</dbReference>
<feature type="domain" description="MoaB/Mog" evidence="1">
    <location>
        <begin position="14"/>
        <end position="175"/>
    </location>
</feature>
<dbReference type="Pfam" id="PF00994">
    <property type="entry name" value="MoCF_biosynth"/>
    <property type="match status" value="1"/>
</dbReference>
<dbReference type="AlphaFoldDB" id="A0A0A8K3R7"/>
<evidence type="ECO:0000259" key="1">
    <source>
        <dbReference type="SMART" id="SM00852"/>
    </source>
</evidence>
<evidence type="ECO:0000313" key="2">
    <source>
        <dbReference type="EMBL" id="BAQ17182.1"/>
    </source>
</evidence>
<reference evidence="2 3" key="1">
    <citation type="submission" date="2014-09" db="EMBL/GenBank/DDBJ databases">
        <title>Genome sequencing of Methyloceanibacter caenitepidi Gela4.</title>
        <authorList>
            <person name="Takeuchi M."/>
            <person name="Susumu S."/>
            <person name="Kamagata Y."/>
            <person name="Oshima K."/>
            <person name="Hattori M."/>
            <person name="Iwasaki W."/>
        </authorList>
    </citation>
    <scope>NUCLEOTIDE SEQUENCE [LARGE SCALE GENOMIC DNA]</scope>
    <source>
        <strain evidence="2 3">Gela4</strain>
    </source>
</reference>
<name>A0A0A8K3R7_9HYPH</name>
<dbReference type="HOGENOM" id="CLU_030805_0_2_5"/>
<organism evidence="2 3">
    <name type="scientific">Methyloceanibacter caenitepidi</name>
    <dbReference type="NCBI Taxonomy" id="1384459"/>
    <lineage>
        <taxon>Bacteria</taxon>
        <taxon>Pseudomonadati</taxon>
        <taxon>Pseudomonadota</taxon>
        <taxon>Alphaproteobacteria</taxon>
        <taxon>Hyphomicrobiales</taxon>
        <taxon>Hyphomicrobiaceae</taxon>
        <taxon>Methyloceanibacter</taxon>
    </lineage>
</organism>
<keyword evidence="3" id="KW-1185">Reference proteome</keyword>
<dbReference type="PANTHER" id="PTHR13939">
    <property type="entry name" value="NICOTINAMIDE-NUCLEOTIDE AMIDOHYDROLASE PNCC"/>
    <property type="match status" value="1"/>
</dbReference>
<sequence>MTEEPQSPEAVTAALIVIGEEILSGRTIDTNTPYIAAHLGRAGIALREVRVVADIEAEIADAVNALRQRYSYVFTTGGIGPTHDDVTTDAIGLAFNVPVAINDEAVEAMRLQYRPEDLTPTRLRMARIPEGAALIHNAVSRAPGYMIENVIVMAGIPAVMQVMLDEVFPRLAKGRPVKARAVRVNAAESDVATPLAALQAAYADVQMGSYPFVEHRRYGTYLVLRSVDDQRLGEALEALWGIIEEHGFTASQVEES</sequence>
<proteinExistence type="predicted"/>